<gene>
    <name evidence="3" type="ORF">AVDCRST_MAG02-3862</name>
</gene>
<evidence type="ECO:0000259" key="2">
    <source>
        <dbReference type="PROSITE" id="PS51898"/>
    </source>
</evidence>
<dbReference type="SUPFAM" id="SSF56349">
    <property type="entry name" value="DNA breaking-rejoining enzymes"/>
    <property type="match status" value="1"/>
</dbReference>
<organism evidence="3">
    <name type="scientific">uncultured Rubrobacteraceae bacterium</name>
    <dbReference type="NCBI Taxonomy" id="349277"/>
    <lineage>
        <taxon>Bacteria</taxon>
        <taxon>Bacillati</taxon>
        <taxon>Actinomycetota</taxon>
        <taxon>Rubrobacteria</taxon>
        <taxon>Rubrobacterales</taxon>
        <taxon>Rubrobacteraceae</taxon>
        <taxon>environmental samples</taxon>
    </lineage>
</organism>
<dbReference type="GO" id="GO:0015074">
    <property type="term" value="P:DNA integration"/>
    <property type="evidence" value="ECO:0007669"/>
    <property type="project" value="InterPro"/>
</dbReference>
<feature type="domain" description="Tyr recombinase" evidence="2">
    <location>
        <begin position="1"/>
        <end position="98"/>
    </location>
</feature>
<proteinExistence type="predicted"/>
<dbReference type="AlphaFoldDB" id="A0A6J4RNS6"/>
<dbReference type="Gene3D" id="1.10.443.10">
    <property type="entry name" value="Intergrase catalytic core"/>
    <property type="match status" value="1"/>
</dbReference>
<dbReference type="InterPro" id="IPR011010">
    <property type="entry name" value="DNA_brk_join_enz"/>
</dbReference>
<evidence type="ECO:0000256" key="1">
    <source>
        <dbReference type="ARBA" id="ARBA00023172"/>
    </source>
</evidence>
<dbReference type="PROSITE" id="PS51898">
    <property type="entry name" value="TYR_RECOMBINASE"/>
    <property type="match status" value="1"/>
</dbReference>
<accession>A0A6J4RNS6</accession>
<evidence type="ECO:0000313" key="3">
    <source>
        <dbReference type="EMBL" id="CAA9472641.1"/>
    </source>
</evidence>
<sequence length="100" mass="11394">MTGWSRSGVPSPHLFLNGKGARVTENTLRRRLYKWVRSSPIKKADIKPHDLRRTFGTRYLQDNPGQVRELAELMGHSDLSQVMKYTLSDEKSARAGVARL</sequence>
<protein>
    <recommendedName>
        <fullName evidence="2">Tyr recombinase domain-containing protein</fullName>
    </recommendedName>
</protein>
<dbReference type="Pfam" id="PF00589">
    <property type="entry name" value="Phage_integrase"/>
    <property type="match status" value="1"/>
</dbReference>
<dbReference type="InterPro" id="IPR002104">
    <property type="entry name" value="Integrase_catalytic"/>
</dbReference>
<reference evidence="3" key="1">
    <citation type="submission" date="2020-02" db="EMBL/GenBank/DDBJ databases">
        <authorList>
            <person name="Meier V. D."/>
        </authorList>
    </citation>
    <scope>NUCLEOTIDE SEQUENCE</scope>
    <source>
        <strain evidence="3">AVDCRST_MAG02</strain>
    </source>
</reference>
<dbReference type="InterPro" id="IPR013762">
    <property type="entry name" value="Integrase-like_cat_sf"/>
</dbReference>
<dbReference type="GO" id="GO:0003677">
    <property type="term" value="F:DNA binding"/>
    <property type="evidence" value="ECO:0007669"/>
    <property type="project" value="InterPro"/>
</dbReference>
<dbReference type="EMBL" id="CADCVH010000106">
    <property type="protein sequence ID" value="CAA9472641.1"/>
    <property type="molecule type" value="Genomic_DNA"/>
</dbReference>
<keyword evidence="1" id="KW-0233">DNA recombination</keyword>
<name>A0A6J4RNS6_9ACTN</name>
<dbReference type="GO" id="GO:0006310">
    <property type="term" value="P:DNA recombination"/>
    <property type="evidence" value="ECO:0007669"/>
    <property type="project" value="UniProtKB-KW"/>
</dbReference>